<comment type="similarity">
    <text evidence="1">Belongs to the NmrA-type oxidoreductase family.</text>
</comment>
<evidence type="ECO:0000313" key="4">
    <source>
        <dbReference type="EMBL" id="KAK4506171.1"/>
    </source>
</evidence>
<feature type="domain" description="NmrA-like" evidence="3">
    <location>
        <begin position="2"/>
        <end position="214"/>
    </location>
</feature>
<keyword evidence="5" id="KW-1185">Reference proteome</keyword>
<dbReference type="SUPFAM" id="SSF51735">
    <property type="entry name" value="NAD(P)-binding Rossmann-fold domains"/>
    <property type="match status" value="1"/>
</dbReference>
<dbReference type="InterPro" id="IPR036291">
    <property type="entry name" value="NAD(P)-bd_dom_sf"/>
</dbReference>
<proteinExistence type="inferred from homology"/>
<evidence type="ECO:0000256" key="1">
    <source>
        <dbReference type="ARBA" id="ARBA00006328"/>
    </source>
</evidence>
<protein>
    <recommendedName>
        <fullName evidence="3">NmrA-like domain-containing protein</fullName>
    </recommendedName>
</protein>
<keyword evidence="2" id="KW-0521">NADP</keyword>
<sequence length="216" mass="23016">MTETWVVFGATGQQGGAVARILLQDKAVSVRAAVRDPSSPSGATLRDLGCELVRADLDDKDSLRVALEGASGVFVVTSNDVDETYYEREFAQGKNAADAAVEAGVKRIIFSTLPSVKNVTNGLEQYIRQLPIDGAFIALGAFMSNFATFLRSQEAGDGSFVIKSSMPGSTSLPLVDATDIGRAVATISRDFDKFRGRTINLAAELKTLDEVAEMSL</sequence>
<accession>A0ABR0EYD1</accession>
<dbReference type="InterPro" id="IPR008030">
    <property type="entry name" value="NmrA-like"/>
</dbReference>
<dbReference type="Pfam" id="PF05368">
    <property type="entry name" value="NmrA"/>
    <property type="match status" value="1"/>
</dbReference>
<dbReference type="Proteomes" id="UP001305779">
    <property type="component" value="Unassembled WGS sequence"/>
</dbReference>
<dbReference type="Gene3D" id="3.40.50.720">
    <property type="entry name" value="NAD(P)-binding Rossmann-like Domain"/>
    <property type="match status" value="1"/>
</dbReference>
<dbReference type="PANTHER" id="PTHR42748:SF7">
    <property type="entry name" value="NMRA LIKE REDOX SENSOR 1-RELATED"/>
    <property type="match status" value="1"/>
</dbReference>
<dbReference type="Gene3D" id="3.90.25.10">
    <property type="entry name" value="UDP-galactose 4-epimerase, domain 1"/>
    <property type="match status" value="1"/>
</dbReference>
<organism evidence="4 5">
    <name type="scientific">Zasmidium cellare</name>
    <name type="common">Wine cellar mold</name>
    <name type="synonym">Racodium cellare</name>
    <dbReference type="NCBI Taxonomy" id="395010"/>
    <lineage>
        <taxon>Eukaryota</taxon>
        <taxon>Fungi</taxon>
        <taxon>Dikarya</taxon>
        <taxon>Ascomycota</taxon>
        <taxon>Pezizomycotina</taxon>
        <taxon>Dothideomycetes</taxon>
        <taxon>Dothideomycetidae</taxon>
        <taxon>Mycosphaerellales</taxon>
        <taxon>Mycosphaerellaceae</taxon>
        <taxon>Zasmidium</taxon>
    </lineage>
</organism>
<dbReference type="CDD" id="cd05251">
    <property type="entry name" value="NmrA_like_SDR_a"/>
    <property type="match status" value="1"/>
</dbReference>
<dbReference type="InterPro" id="IPR051164">
    <property type="entry name" value="NmrA-like_oxidored"/>
</dbReference>
<dbReference type="EMBL" id="JAXOVC010000002">
    <property type="protein sequence ID" value="KAK4506171.1"/>
    <property type="molecule type" value="Genomic_DNA"/>
</dbReference>
<evidence type="ECO:0000259" key="3">
    <source>
        <dbReference type="Pfam" id="PF05368"/>
    </source>
</evidence>
<comment type="caution">
    <text evidence="4">The sequence shown here is derived from an EMBL/GenBank/DDBJ whole genome shotgun (WGS) entry which is preliminary data.</text>
</comment>
<dbReference type="PANTHER" id="PTHR42748">
    <property type="entry name" value="NITROGEN METABOLITE REPRESSION PROTEIN NMRA FAMILY MEMBER"/>
    <property type="match status" value="1"/>
</dbReference>
<evidence type="ECO:0000313" key="5">
    <source>
        <dbReference type="Proteomes" id="UP001305779"/>
    </source>
</evidence>
<reference evidence="4 5" key="1">
    <citation type="journal article" date="2023" name="G3 (Bethesda)">
        <title>A chromosome-level genome assembly of Zasmidium syzygii isolated from banana leaves.</title>
        <authorList>
            <person name="van Westerhoven A.C."/>
            <person name="Mehrabi R."/>
            <person name="Talebi R."/>
            <person name="Steentjes M.B.F."/>
            <person name="Corcolon B."/>
            <person name="Chong P.A."/>
            <person name="Kema G.H.J."/>
            <person name="Seidl M.F."/>
        </authorList>
    </citation>
    <scope>NUCLEOTIDE SEQUENCE [LARGE SCALE GENOMIC DNA]</scope>
    <source>
        <strain evidence="4 5">P124</strain>
    </source>
</reference>
<name>A0ABR0EYD1_ZASCE</name>
<evidence type="ECO:0000256" key="2">
    <source>
        <dbReference type="ARBA" id="ARBA00022857"/>
    </source>
</evidence>
<gene>
    <name evidence="4" type="ORF">PRZ48_004136</name>
</gene>